<evidence type="ECO:0000313" key="1">
    <source>
        <dbReference type="EMBL" id="WRQ87439.1"/>
    </source>
</evidence>
<dbReference type="EMBL" id="CP139781">
    <property type="protein sequence ID" value="WRQ87439.1"/>
    <property type="molecule type" value="Genomic_DNA"/>
</dbReference>
<keyword evidence="2" id="KW-1185">Reference proteome</keyword>
<accession>A0ABZ1C772</accession>
<name>A0ABZ1C772_9BACT</name>
<sequence length="381" mass="41869">MLVAQFRDDFNHGPIEGWFGVTGDGDAKLELVPMDGFLRMKIDATAAPEVVWYSFIKRDVTDSLDLAKLANPAYELRVEARVRTHVAPRRVNFMLNTSRTTNYHEHLREYDIGTANEWQVISFLTDSFDAKPGDQVFVQFCATDFGPDTYEVDVDYYRADVVKKASSGRDLGEPLIHHPPVLPIDAFTHHVPVTHDSVVSTSFPTVNYADWQVGLPGGERAAVLNIANDLWPVLRWDFGDLAKAKATSQGMVELTTASLASGGDYRAALGRDFGEEFGKVRLIEILRGDAAWDEAAVTYANLTGGAPYAEVFNTQMVIDLPLAAEPGGKTYFMLPRPVMQRLLDGTTKGLVLRPLGAVAAAVFASEQTDGSGPVLHFSTQE</sequence>
<evidence type="ECO:0000313" key="2">
    <source>
        <dbReference type="Proteomes" id="UP000738431"/>
    </source>
</evidence>
<dbReference type="RefSeq" id="WP_221030397.1">
    <property type="nucleotide sequence ID" value="NZ_CP139781.1"/>
</dbReference>
<proteinExistence type="predicted"/>
<dbReference type="Proteomes" id="UP000738431">
    <property type="component" value="Chromosome"/>
</dbReference>
<gene>
    <name evidence="1" type="ORF">K1X11_021710</name>
</gene>
<reference evidence="1 2" key="1">
    <citation type="submission" date="2023-12" db="EMBL/GenBank/DDBJ databases">
        <title>Description of an unclassified Opitutus bacterium of Verrucomicrobiota.</title>
        <authorList>
            <person name="Zhang D.-F."/>
        </authorList>
    </citation>
    <scope>NUCLEOTIDE SEQUENCE [LARGE SCALE GENOMIC DNA]</scope>
    <source>
        <strain evidence="1 2">WL0086</strain>
    </source>
</reference>
<protein>
    <submittedName>
        <fullName evidence="1">Uncharacterized protein</fullName>
    </submittedName>
</protein>
<organism evidence="1 2">
    <name type="scientific">Actomonas aquatica</name>
    <dbReference type="NCBI Taxonomy" id="2866162"/>
    <lineage>
        <taxon>Bacteria</taxon>
        <taxon>Pseudomonadati</taxon>
        <taxon>Verrucomicrobiota</taxon>
        <taxon>Opitutia</taxon>
        <taxon>Opitutales</taxon>
        <taxon>Opitutaceae</taxon>
        <taxon>Actomonas</taxon>
    </lineage>
</organism>